<gene>
    <name evidence="2" type="ORF">C8P63_1237</name>
</gene>
<comment type="caution">
    <text evidence="2">The sequence shown here is derived from an EMBL/GenBank/DDBJ whole genome shotgun (WGS) entry which is preliminary data.</text>
</comment>
<evidence type="ECO:0000313" key="3">
    <source>
        <dbReference type="Proteomes" id="UP000244240"/>
    </source>
</evidence>
<keyword evidence="1" id="KW-0472">Membrane</keyword>
<dbReference type="EMBL" id="QBKR01000023">
    <property type="protein sequence ID" value="PTX54987.1"/>
    <property type="molecule type" value="Genomic_DNA"/>
</dbReference>
<evidence type="ECO:0000256" key="1">
    <source>
        <dbReference type="SAM" id="Phobius"/>
    </source>
</evidence>
<organism evidence="2 3">
    <name type="scientific">Melghirimyces profundicolus</name>
    <dbReference type="NCBI Taxonomy" id="1242148"/>
    <lineage>
        <taxon>Bacteria</taxon>
        <taxon>Bacillati</taxon>
        <taxon>Bacillota</taxon>
        <taxon>Bacilli</taxon>
        <taxon>Bacillales</taxon>
        <taxon>Thermoactinomycetaceae</taxon>
        <taxon>Melghirimyces</taxon>
    </lineage>
</organism>
<accession>A0A2T6BG05</accession>
<keyword evidence="1" id="KW-1133">Transmembrane helix</keyword>
<name>A0A2T6BG05_9BACL</name>
<keyword evidence="3" id="KW-1185">Reference proteome</keyword>
<proteinExistence type="predicted"/>
<dbReference type="AlphaFoldDB" id="A0A2T6BG05"/>
<keyword evidence="1" id="KW-0812">Transmembrane</keyword>
<reference evidence="2 3" key="1">
    <citation type="submission" date="2018-04" db="EMBL/GenBank/DDBJ databases">
        <title>Genomic Encyclopedia of Archaeal and Bacterial Type Strains, Phase II (KMG-II): from individual species to whole genera.</title>
        <authorList>
            <person name="Goeker M."/>
        </authorList>
    </citation>
    <scope>NUCLEOTIDE SEQUENCE [LARGE SCALE GENOMIC DNA]</scope>
    <source>
        <strain evidence="2 3">DSM 45787</strain>
    </source>
</reference>
<feature type="transmembrane region" description="Helical" evidence="1">
    <location>
        <begin position="12"/>
        <end position="28"/>
    </location>
</feature>
<evidence type="ECO:0000313" key="2">
    <source>
        <dbReference type="EMBL" id="PTX54987.1"/>
    </source>
</evidence>
<dbReference type="Proteomes" id="UP000244240">
    <property type="component" value="Unassembled WGS sequence"/>
</dbReference>
<sequence length="36" mass="3952">MSGYYGFGLKRLLLFLLVIATIFALVSFDGKGYGGY</sequence>
<protein>
    <submittedName>
        <fullName evidence="2">Uncharacterized protein</fullName>
    </submittedName>
</protein>